<dbReference type="PANTHER" id="PTHR15910">
    <property type="entry name" value="ARCHAEMETZINCIN"/>
    <property type="match status" value="1"/>
</dbReference>
<dbReference type="Gene3D" id="3.40.390.10">
    <property type="entry name" value="Collagenase (Catalytic Domain)"/>
    <property type="match status" value="1"/>
</dbReference>
<evidence type="ECO:0000313" key="7">
    <source>
        <dbReference type="EMBL" id="BDG03522.1"/>
    </source>
</evidence>
<dbReference type="EMBL" id="AP025591">
    <property type="protein sequence ID" value="BDG03522.1"/>
    <property type="molecule type" value="Genomic_DNA"/>
</dbReference>
<evidence type="ECO:0000256" key="6">
    <source>
        <dbReference type="ARBA" id="ARBA00023049"/>
    </source>
</evidence>
<reference evidence="8" key="1">
    <citation type="journal article" date="2022" name="Int. J. Syst. Evol. Microbiol.">
        <title>Anaeromyxobacter oryzae sp. nov., Anaeromyxobacter diazotrophicus sp. nov. and Anaeromyxobacter paludicola sp. nov., isolated from paddy soils.</title>
        <authorList>
            <person name="Itoh H."/>
            <person name="Xu Z."/>
            <person name="Mise K."/>
            <person name="Masuda Y."/>
            <person name="Ushijima N."/>
            <person name="Hayakawa C."/>
            <person name="Shiratori Y."/>
            <person name="Senoo K."/>
        </authorList>
    </citation>
    <scope>NUCLEOTIDE SEQUENCE [LARGE SCALE GENOMIC DNA]</scope>
    <source>
        <strain evidence="8">Red232</strain>
    </source>
</reference>
<evidence type="ECO:0000256" key="5">
    <source>
        <dbReference type="ARBA" id="ARBA00022833"/>
    </source>
</evidence>
<evidence type="ECO:0000313" key="8">
    <source>
        <dbReference type="Proteomes" id="UP001162891"/>
    </source>
</evidence>
<dbReference type="PANTHER" id="PTHR15910:SF1">
    <property type="entry name" value="ARCHAEMETZINCIN-2"/>
    <property type="match status" value="1"/>
</dbReference>
<dbReference type="RefSeq" id="WP_248361602.1">
    <property type="nucleotide sequence ID" value="NZ_AP025591.1"/>
</dbReference>
<dbReference type="Pfam" id="PF07998">
    <property type="entry name" value="Peptidase_M54"/>
    <property type="match status" value="1"/>
</dbReference>
<proteinExistence type="predicted"/>
<dbReference type="InterPro" id="IPR012962">
    <property type="entry name" value="Pept_M54_archaemetzincn"/>
</dbReference>
<keyword evidence="2" id="KW-0645">Protease</keyword>
<gene>
    <name evidence="7" type="ORF">AMOR_25180</name>
</gene>
<dbReference type="InterPro" id="IPR024079">
    <property type="entry name" value="MetalloPept_cat_dom_sf"/>
</dbReference>
<keyword evidence="8" id="KW-1185">Reference proteome</keyword>
<evidence type="ECO:0000256" key="4">
    <source>
        <dbReference type="ARBA" id="ARBA00022801"/>
    </source>
</evidence>
<comment type="cofactor">
    <cofactor evidence="1">
        <name>Zn(2+)</name>
        <dbReference type="ChEBI" id="CHEBI:29105"/>
    </cofactor>
</comment>
<keyword evidence="3" id="KW-0479">Metal-binding</keyword>
<keyword evidence="5" id="KW-0862">Zinc</keyword>
<name>A0ABM7WVI8_9BACT</name>
<accession>A0ABM7WVI8</accession>
<evidence type="ECO:0000256" key="3">
    <source>
        <dbReference type="ARBA" id="ARBA00022723"/>
    </source>
</evidence>
<protein>
    <submittedName>
        <fullName evidence="7">Archemetzincin</fullName>
    </submittedName>
</protein>
<evidence type="ECO:0000256" key="1">
    <source>
        <dbReference type="ARBA" id="ARBA00001947"/>
    </source>
</evidence>
<keyword evidence="4" id="KW-0378">Hydrolase</keyword>
<organism evidence="7 8">
    <name type="scientific">Anaeromyxobacter oryzae</name>
    <dbReference type="NCBI Taxonomy" id="2918170"/>
    <lineage>
        <taxon>Bacteria</taxon>
        <taxon>Pseudomonadati</taxon>
        <taxon>Myxococcota</taxon>
        <taxon>Myxococcia</taxon>
        <taxon>Myxococcales</taxon>
        <taxon>Cystobacterineae</taxon>
        <taxon>Anaeromyxobacteraceae</taxon>
        <taxon>Anaeromyxobacter</taxon>
    </lineage>
</organism>
<dbReference type="SUPFAM" id="SSF55486">
    <property type="entry name" value="Metalloproteases ('zincins'), catalytic domain"/>
    <property type="match status" value="1"/>
</dbReference>
<evidence type="ECO:0000256" key="2">
    <source>
        <dbReference type="ARBA" id="ARBA00022670"/>
    </source>
</evidence>
<sequence length="173" mass="18181">MSRPTQILLVGLGALPPRVLAEAGQALRDVLAVSPRAGPSLDRPEYAFNKDRAQYHTPAILRRLSSLRGGAGGAPVVGIAEVDLFLPDARFVIGDADRDAGSAIFSLFRLGSPDVPVIRRRAQVEAVHAAGHLLGLSHCSDFRCAMFLSEDAADSDRKGPGLCAACRAALGLS</sequence>
<keyword evidence="6" id="KW-0482">Metalloprotease</keyword>
<dbReference type="Proteomes" id="UP001162891">
    <property type="component" value="Chromosome"/>
</dbReference>
<dbReference type="CDD" id="cd11375">
    <property type="entry name" value="Peptidase_M54"/>
    <property type="match status" value="1"/>
</dbReference>